<feature type="region of interest" description="Disordered" evidence="1">
    <location>
        <begin position="1"/>
        <end position="54"/>
    </location>
</feature>
<evidence type="ECO:0000313" key="3">
    <source>
        <dbReference type="Proteomes" id="UP001266305"/>
    </source>
</evidence>
<proteinExistence type="predicted"/>
<evidence type="ECO:0000256" key="1">
    <source>
        <dbReference type="SAM" id="MobiDB-lite"/>
    </source>
</evidence>
<accession>A0ABQ9TIM3</accession>
<feature type="compositionally biased region" description="Basic and acidic residues" evidence="1">
    <location>
        <begin position="29"/>
        <end position="54"/>
    </location>
</feature>
<keyword evidence="3" id="KW-1185">Reference proteome</keyword>
<feature type="non-terminal residue" evidence="2">
    <location>
        <position position="1"/>
    </location>
</feature>
<comment type="caution">
    <text evidence="2">The sequence shown here is derived from an EMBL/GenBank/DDBJ whole genome shotgun (WGS) entry which is preliminary data.</text>
</comment>
<sequence>GKETKNLEKRPLRGAERTLNPNITFWRASQERGTAERGVHQERGTAGEDDVKNH</sequence>
<protein>
    <submittedName>
        <fullName evidence="2">Uncharacterized protein</fullName>
    </submittedName>
</protein>
<evidence type="ECO:0000313" key="2">
    <source>
        <dbReference type="EMBL" id="KAK2084601.1"/>
    </source>
</evidence>
<organism evidence="2 3">
    <name type="scientific">Saguinus oedipus</name>
    <name type="common">Cotton-top tamarin</name>
    <name type="synonym">Oedipomidas oedipus</name>
    <dbReference type="NCBI Taxonomy" id="9490"/>
    <lineage>
        <taxon>Eukaryota</taxon>
        <taxon>Metazoa</taxon>
        <taxon>Chordata</taxon>
        <taxon>Craniata</taxon>
        <taxon>Vertebrata</taxon>
        <taxon>Euteleostomi</taxon>
        <taxon>Mammalia</taxon>
        <taxon>Eutheria</taxon>
        <taxon>Euarchontoglires</taxon>
        <taxon>Primates</taxon>
        <taxon>Haplorrhini</taxon>
        <taxon>Platyrrhini</taxon>
        <taxon>Cebidae</taxon>
        <taxon>Callitrichinae</taxon>
        <taxon>Saguinus</taxon>
    </lineage>
</organism>
<reference evidence="2 3" key="1">
    <citation type="submission" date="2023-05" db="EMBL/GenBank/DDBJ databases">
        <title>B98-5 Cell Line De Novo Hybrid Assembly: An Optical Mapping Approach.</title>
        <authorList>
            <person name="Kananen K."/>
            <person name="Auerbach J.A."/>
            <person name="Kautto E."/>
            <person name="Blachly J.S."/>
        </authorList>
    </citation>
    <scope>NUCLEOTIDE SEQUENCE [LARGE SCALE GENOMIC DNA]</scope>
    <source>
        <strain evidence="2">B95-8</strain>
        <tissue evidence="2">Cell line</tissue>
    </source>
</reference>
<dbReference type="Proteomes" id="UP001266305">
    <property type="component" value="Unassembled WGS sequence"/>
</dbReference>
<feature type="compositionally biased region" description="Basic and acidic residues" evidence="1">
    <location>
        <begin position="1"/>
        <end position="16"/>
    </location>
</feature>
<name>A0ABQ9TIM3_SAGOE</name>
<feature type="non-terminal residue" evidence="2">
    <location>
        <position position="54"/>
    </location>
</feature>
<gene>
    <name evidence="2" type="ORF">P7K49_037634</name>
</gene>
<dbReference type="EMBL" id="JASSZA010000022">
    <property type="protein sequence ID" value="KAK2084601.1"/>
    <property type="molecule type" value="Genomic_DNA"/>
</dbReference>